<protein>
    <submittedName>
        <fullName evidence="1">Uncharacterized protein</fullName>
    </submittedName>
</protein>
<dbReference type="RefSeq" id="WP_344036991.1">
    <property type="nucleotide sequence ID" value="NZ_BAAAKE010000006.1"/>
</dbReference>
<evidence type="ECO:0000313" key="1">
    <source>
        <dbReference type="EMBL" id="MFC5057475.1"/>
    </source>
</evidence>
<keyword evidence="2" id="KW-1185">Reference proteome</keyword>
<dbReference type="Proteomes" id="UP001595833">
    <property type="component" value="Unassembled WGS sequence"/>
</dbReference>
<dbReference type="EMBL" id="JBHSJB010000027">
    <property type="protein sequence ID" value="MFC5057475.1"/>
    <property type="molecule type" value="Genomic_DNA"/>
</dbReference>
<reference evidence="2" key="1">
    <citation type="journal article" date="2019" name="Int. J. Syst. Evol. Microbiol.">
        <title>The Global Catalogue of Microorganisms (GCM) 10K type strain sequencing project: providing services to taxonomists for standard genome sequencing and annotation.</title>
        <authorList>
            <consortium name="The Broad Institute Genomics Platform"/>
            <consortium name="The Broad Institute Genome Sequencing Center for Infectious Disease"/>
            <person name="Wu L."/>
            <person name="Ma J."/>
        </authorList>
    </citation>
    <scope>NUCLEOTIDE SEQUENCE [LARGE SCALE GENOMIC DNA]</scope>
    <source>
        <strain evidence="2">KCTC 12848</strain>
    </source>
</reference>
<name>A0ABV9Y7C2_9PSEU</name>
<sequence>MGLFMAEGDLVARFTRRLRLFDANADDVVRRRDVVAVAERLVRGFRLDPRSIGAERVRTAYEVLSLVLVSDFGDAARDEVTGTGFATALTAALAADPRRTAELGARIARADALAVRECLARIGAQVKAEQVAEVVVALGAHPGDLPVIQQALERDGALLPLASAERVFADYFTGSGDPRLYGRLQQADRP</sequence>
<organism evidence="1 2">
    <name type="scientific">Saccharothrix xinjiangensis</name>
    <dbReference type="NCBI Taxonomy" id="204798"/>
    <lineage>
        <taxon>Bacteria</taxon>
        <taxon>Bacillati</taxon>
        <taxon>Actinomycetota</taxon>
        <taxon>Actinomycetes</taxon>
        <taxon>Pseudonocardiales</taxon>
        <taxon>Pseudonocardiaceae</taxon>
        <taxon>Saccharothrix</taxon>
    </lineage>
</organism>
<accession>A0ABV9Y7C2</accession>
<proteinExistence type="predicted"/>
<comment type="caution">
    <text evidence="1">The sequence shown here is derived from an EMBL/GenBank/DDBJ whole genome shotgun (WGS) entry which is preliminary data.</text>
</comment>
<gene>
    <name evidence="1" type="ORF">ACFPFM_27485</name>
</gene>
<evidence type="ECO:0000313" key="2">
    <source>
        <dbReference type="Proteomes" id="UP001595833"/>
    </source>
</evidence>